<reference evidence="1" key="1">
    <citation type="journal article" date="2021" name="Proc. Natl. Acad. Sci. U.S.A.">
        <title>A Catalog of Tens of Thousands of Viruses from Human Metagenomes Reveals Hidden Associations with Chronic Diseases.</title>
        <authorList>
            <person name="Tisza M.J."/>
            <person name="Buck C.B."/>
        </authorList>
    </citation>
    <scope>NUCLEOTIDE SEQUENCE</scope>
    <source>
        <strain evidence="1">CtmTa7</strain>
    </source>
</reference>
<protein>
    <submittedName>
        <fullName evidence="1">Uncharacterized protein</fullName>
    </submittedName>
</protein>
<evidence type="ECO:0000313" key="1">
    <source>
        <dbReference type="EMBL" id="DAE28918.1"/>
    </source>
</evidence>
<proteinExistence type="predicted"/>
<organism evidence="1">
    <name type="scientific">virus sp. ctmTa7</name>
    <dbReference type="NCBI Taxonomy" id="2828255"/>
    <lineage>
        <taxon>Viruses</taxon>
    </lineage>
</organism>
<sequence>MQRDGSGELLSWFDSMTSHFYKSAPMKGVFL</sequence>
<name>A0A8S5RBX1_9VIRU</name>
<dbReference type="EMBL" id="BK059091">
    <property type="protein sequence ID" value="DAE28918.1"/>
    <property type="molecule type" value="Genomic_DNA"/>
</dbReference>
<accession>A0A8S5RBX1</accession>